<comment type="caution">
    <text evidence="7">The sequence shown here is derived from an EMBL/GenBank/DDBJ whole genome shotgun (WGS) entry which is preliminary data.</text>
</comment>
<dbReference type="CDD" id="cd07185">
    <property type="entry name" value="OmpA_C-like"/>
    <property type="match status" value="1"/>
</dbReference>
<dbReference type="Pfam" id="PF14346">
    <property type="entry name" value="DUF4398"/>
    <property type="match status" value="1"/>
</dbReference>
<accession>A0ABU5DHD0</accession>
<feature type="domain" description="OmpA-like" evidence="6">
    <location>
        <begin position="183"/>
        <end position="300"/>
    </location>
</feature>
<dbReference type="InterPro" id="IPR025511">
    <property type="entry name" value="DUF4398"/>
</dbReference>
<evidence type="ECO:0000313" key="7">
    <source>
        <dbReference type="EMBL" id="MDY0745125.1"/>
    </source>
</evidence>
<dbReference type="Gene3D" id="3.30.1330.60">
    <property type="entry name" value="OmpA-like domain"/>
    <property type="match status" value="1"/>
</dbReference>
<dbReference type="Pfam" id="PF00691">
    <property type="entry name" value="OmpA"/>
    <property type="match status" value="1"/>
</dbReference>
<evidence type="ECO:0000313" key="8">
    <source>
        <dbReference type="Proteomes" id="UP001285263"/>
    </source>
</evidence>
<dbReference type="PRINTS" id="PR01023">
    <property type="entry name" value="NAFLGMOTY"/>
</dbReference>
<sequence length="306" mass="32976">MKNLPSKLSVLAGAALALALSACSSLQADNPNLMDAHAAYNAAEANPLTHEYASGEMVQARAALDRADRAYNDHDKVQHVDHLAYEAKQHVSIATSVAQRKADEQRVADANAERDRIRLDARTREADQAKADAEQAQSQAMVAQQQAEAARRDAAAAQANAEDTQARNQALVVLLQELNAKQTDRGMVVTMGDVLFDTGRAELKPGAMRSIQKLAELMKDDPARNLSVEGFTDSTGSQATNDALSARRAESVRQALISQGISGDRVMARGYGQAYPVASNDNSAGRQMNRRVEIVLSDQNGRVAQR</sequence>
<keyword evidence="4" id="KW-0175">Coiled coil</keyword>
<feature type="signal peptide" evidence="5">
    <location>
        <begin position="1"/>
        <end position="28"/>
    </location>
</feature>
<feature type="chain" id="PRO_5045844098" evidence="5">
    <location>
        <begin position="29"/>
        <end position="306"/>
    </location>
</feature>
<protein>
    <submittedName>
        <fullName evidence="7">OmpA family protein</fullName>
    </submittedName>
</protein>
<dbReference type="SUPFAM" id="SSF103088">
    <property type="entry name" value="OmpA-like"/>
    <property type="match status" value="1"/>
</dbReference>
<dbReference type="PANTHER" id="PTHR30329">
    <property type="entry name" value="STATOR ELEMENT OF FLAGELLAR MOTOR COMPLEX"/>
    <property type="match status" value="1"/>
</dbReference>
<dbReference type="PROSITE" id="PS51123">
    <property type="entry name" value="OMPA_2"/>
    <property type="match status" value="1"/>
</dbReference>
<evidence type="ECO:0000259" key="6">
    <source>
        <dbReference type="PROSITE" id="PS51123"/>
    </source>
</evidence>
<reference evidence="7 8" key="1">
    <citation type="submission" date="2023-11" db="EMBL/GenBank/DDBJ databases">
        <title>Paucibacter sp. nov., isolated from fresh soil in Korea.</title>
        <authorList>
            <person name="Le N.T.T."/>
        </authorList>
    </citation>
    <scope>NUCLEOTIDE SEQUENCE [LARGE SCALE GENOMIC DNA]</scope>
    <source>
        <strain evidence="7 8">R3-3</strain>
    </source>
</reference>
<keyword evidence="8" id="KW-1185">Reference proteome</keyword>
<dbReference type="InterPro" id="IPR006664">
    <property type="entry name" value="OMP_bac"/>
</dbReference>
<comment type="subcellular location">
    <subcellularLocation>
        <location evidence="1">Cell outer membrane</location>
    </subcellularLocation>
</comment>
<evidence type="ECO:0000256" key="1">
    <source>
        <dbReference type="ARBA" id="ARBA00004442"/>
    </source>
</evidence>
<dbReference type="PRINTS" id="PR01021">
    <property type="entry name" value="OMPADOMAIN"/>
</dbReference>
<evidence type="ECO:0000256" key="4">
    <source>
        <dbReference type="SAM" id="Coils"/>
    </source>
</evidence>
<proteinExistence type="predicted"/>
<keyword evidence="2 3" id="KW-0472">Membrane</keyword>
<evidence type="ECO:0000256" key="2">
    <source>
        <dbReference type="ARBA" id="ARBA00023136"/>
    </source>
</evidence>
<gene>
    <name evidence="7" type="ORF">SNE35_11425</name>
</gene>
<name>A0ABU5DHD0_9BURK</name>
<evidence type="ECO:0000256" key="3">
    <source>
        <dbReference type="PROSITE-ProRule" id="PRU00473"/>
    </source>
</evidence>
<dbReference type="EMBL" id="JAXCLA010000003">
    <property type="protein sequence ID" value="MDY0745125.1"/>
    <property type="molecule type" value="Genomic_DNA"/>
</dbReference>
<evidence type="ECO:0000256" key="5">
    <source>
        <dbReference type="SAM" id="SignalP"/>
    </source>
</evidence>
<dbReference type="RefSeq" id="WP_320423025.1">
    <property type="nucleotide sequence ID" value="NZ_JAXCLA010000003.1"/>
</dbReference>
<organism evidence="7 8">
    <name type="scientific">Roseateles agri</name>
    <dbReference type="NCBI Taxonomy" id="3098619"/>
    <lineage>
        <taxon>Bacteria</taxon>
        <taxon>Pseudomonadati</taxon>
        <taxon>Pseudomonadota</taxon>
        <taxon>Betaproteobacteria</taxon>
        <taxon>Burkholderiales</taxon>
        <taxon>Sphaerotilaceae</taxon>
        <taxon>Roseateles</taxon>
    </lineage>
</organism>
<dbReference type="PANTHER" id="PTHR30329:SF20">
    <property type="entry name" value="EXPORTED PROTEIN"/>
    <property type="match status" value="1"/>
</dbReference>
<dbReference type="InterPro" id="IPR006665">
    <property type="entry name" value="OmpA-like"/>
</dbReference>
<feature type="coiled-coil region" evidence="4">
    <location>
        <begin position="119"/>
        <end position="181"/>
    </location>
</feature>
<keyword evidence="5" id="KW-0732">Signal</keyword>
<dbReference type="InterPro" id="IPR050330">
    <property type="entry name" value="Bact_OuterMem_StrucFunc"/>
</dbReference>
<dbReference type="Proteomes" id="UP001285263">
    <property type="component" value="Unassembled WGS sequence"/>
</dbReference>
<dbReference type="PROSITE" id="PS51257">
    <property type="entry name" value="PROKAR_LIPOPROTEIN"/>
    <property type="match status" value="1"/>
</dbReference>
<dbReference type="InterPro" id="IPR036737">
    <property type="entry name" value="OmpA-like_sf"/>
</dbReference>